<organism evidence="2 3">
    <name type="scientific">Caerostris extrusa</name>
    <name type="common">Bark spider</name>
    <name type="synonym">Caerostris bankana</name>
    <dbReference type="NCBI Taxonomy" id="172846"/>
    <lineage>
        <taxon>Eukaryota</taxon>
        <taxon>Metazoa</taxon>
        <taxon>Ecdysozoa</taxon>
        <taxon>Arthropoda</taxon>
        <taxon>Chelicerata</taxon>
        <taxon>Arachnida</taxon>
        <taxon>Araneae</taxon>
        <taxon>Araneomorphae</taxon>
        <taxon>Entelegynae</taxon>
        <taxon>Araneoidea</taxon>
        <taxon>Araneidae</taxon>
        <taxon>Caerostris</taxon>
    </lineage>
</organism>
<dbReference type="AlphaFoldDB" id="A0AAV4Y7F6"/>
<dbReference type="EMBL" id="BPLR01001527">
    <property type="protein sequence ID" value="GIZ02940.1"/>
    <property type="molecule type" value="Genomic_DNA"/>
</dbReference>
<evidence type="ECO:0000313" key="3">
    <source>
        <dbReference type="Proteomes" id="UP001054945"/>
    </source>
</evidence>
<accession>A0AAV4Y7F6</accession>
<comment type="caution">
    <text evidence="2">The sequence shown here is derived from an EMBL/GenBank/DDBJ whole genome shotgun (WGS) entry which is preliminary data.</text>
</comment>
<sequence>MYKNPFKLGKLLYYPAFVRMLFKTDAFMMLSSLDSTEKKIQQTIREPRPLIMHDHILTSDREPTSLPKSQHPLAKSLPSPKS</sequence>
<reference evidence="2 3" key="1">
    <citation type="submission" date="2021-06" db="EMBL/GenBank/DDBJ databases">
        <title>Caerostris extrusa draft genome.</title>
        <authorList>
            <person name="Kono N."/>
            <person name="Arakawa K."/>
        </authorList>
    </citation>
    <scope>NUCLEOTIDE SEQUENCE [LARGE SCALE GENOMIC DNA]</scope>
</reference>
<name>A0AAV4Y7F6_CAEEX</name>
<proteinExistence type="predicted"/>
<evidence type="ECO:0000313" key="2">
    <source>
        <dbReference type="EMBL" id="GIZ02940.1"/>
    </source>
</evidence>
<gene>
    <name evidence="2" type="ORF">CEXT_514721</name>
</gene>
<feature type="region of interest" description="Disordered" evidence="1">
    <location>
        <begin position="59"/>
        <end position="82"/>
    </location>
</feature>
<protein>
    <submittedName>
        <fullName evidence="2">Uncharacterized protein</fullName>
    </submittedName>
</protein>
<dbReference type="Proteomes" id="UP001054945">
    <property type="component" value="Unassembled WGS sequence"/>
</dbReference>
<evidence type="ECO:0000256" key="1">
    <source>
        <dbReference type="SAM" id="MobiDB-lite"/>
    </source>
</evidence>
<keyword evidence="3" id="KW-1185">Reference proteome</keyword>